<dbReference type="InterPro" id="IPR009057">
    <property type="entry name" value="Homeodomain-like_sf"/>
</dbReference>
<dbReference type="SUPFAM" id="SSF46689">
    <property type="entry name" value="Homeodomain-like"/>
    <property type="match status" value="1"/>
</dbReference>
<gene>
    <name evidence="4" type="ORF">BC793_101224</name>
</gene>
<proteinExistence type="predicted"/>
<evidence type="ECO:0000313" key="4">
    <source>
        <dbReference type="EMBL" id="PWK52215.1"/>
    </source>
</evidence>
<dbReference type="InterPro" id="IPR050109">
    <property type="entry name" value="HTH-type_TetR-like_transc_reg"/>
</dbReference>
<protein>
    <submittedName>
        <fullName evidence="4">TetR family transcriptional regulator</fullName>
    </submittedName>
</protein>
<dbReference type="Pfam" id="PF00440">
    <property type="entry name" value="TetR_N"/>
    <property type="match status" value="1"/>
</dbReference>
<evidence type="ECO:0000259" key="3">
    <source>
        <dbReference type="PROSITE" id="PS50977"/>
    </source>
</evidence>
<accession>A0A316FVV8</accession>
<dbReference type="GO" id="GO:0003700">
    <property type="term" value="F:DNA-binding transcription factor activity"/>
    <property type="evidence" value="ECO:0007669"/>
    <property type="project" value="TreeGrafter"/>
</dbReference>
<dbReference type="PANTHER" id="PTHR30055">
    <property type="entry name" value="HTH-TYPE TRANSCRIPTIONAL REGULATOR RUTR"/>
    <property type="match status" value="1"/>
</dbReference>
<organism evidence="4 5">
    <name type="scientific">Actinoplanes xinjiangensis</name>
    <dbReference type="NCBI Taxonomy" id="512350"/>
    <lineage>
        <taxon>Bacteria</taxon>
        <taxon>Bacillati</taxon>
        <taxon>Actinomycetota</taxon>
        <taxon>Actinomycetes</taxon>
        <taxon>Micromonosporales</taxon>
        <taxon>Micromonosporaceae</taxon>
        <taxon>Actinoplanes</taxon>
    </lineage>
</organism>
<dbReference type="Gene3D" id="1.10.357.10">
    <property type="entry name" value="Tetracycline Repressor, domain 2"/>
    <property type="match status" value="1"/>
</dbReference>
<dbReference type="RefSeq" id="WP_109588636.1">
    <property type="nucleotide sequence ID" value="NZ_BONA01000020.1"/>
</dbReference>
<dbReference type="Proteomes" id="UP000245697">
    <property type="component" value="Unassembled WGS sequence"/>
</dbReference>
<reference evidence="4 5" key="1">
    <citation type="submission" date="2018-05" db="EMBL/GenBank/DDBJ databases">
        <title>Genomic Encyclopedia of Archaeal and Bacterial Type Strains, Phase II (KMG-II): from individual species to whole genera.</title>
        <authorList>
            <person name="Goeker M."/>
        </authorList>
    </citation>
    <scope>NUCLEOTIDE SEQUENCE [LARGE SCALE GENOMIC DNA]</scope>
    <source>
        <strain evidence="4 5">DSM 45184</strain>
    </source>
</reference>
<evidence type="ECO:0000256" key="2">
    <source>
        <dbReference type="PROSITE-ProRule" id="PRU00335"/>
    </source>
</evidence>
<dbReference type="OrthoDB" id="9812484at2"/>
<dbReference type="PANTHER" id="PTHR30055:SF146">
    <property type="entry name" value="HTH-TYPE TRANSCRIPTIONAL DUAL REGULATOR CECR"/>
    <property type="match status" value="1"/>
</dbReference>
<feature type="domain" description="HTH tetR-type" evidence="3">
    <location>
        <begin position="11"/>
        <end position="71"/>
    </location>
</feature>
<comment type="caution">
    <text evidence="4">The sequence shown here is derived from an EMBL/GenBank/DDBJ whole genome shotgun (WGS) entry which is preliminary data.</text>
</comment>
<dbReference type="EMBL" id="QGGR01000001">
    <property type="protein sequence ID" value="PWK52215.1"/>
    <property type="molecule type" value="Genomic_DNA"/>
</dbReference>
<keyword evidence="5" id="KW-1185">Reference proteome</keyword>
<dbReference type="PROSITE" id="PS50977">
    <property type="entry name" value="HTH_TETR_2"/>
    <property type="match status" value="1"/>
</dbReference>
<keyword evidence="1 2" id="KW-0238">DNA-binding</keyword>
<evidence type="ECO:0000256" key="1">
    <source>
        <dbReference type="ARBA" id="ARBA00023125"/>
    </source>
</evidence>
<evidence type="ECO:0000313" key="5">
    <source>
        <dbReference type="Proteomes" id="UP000245697"/>
    </source>
</evidence>
<name>A0A316FVV8_9ACTN</name>
<dbReference type="InterPro" id="IPR001647">
    <property type="entry name" value="HTH_TetR"/>
</dbReference>
<dbReference type="GO" id="GO:0000976">
    <property type="term" value="F:transcription cis-regulatory region binding"/>
    <property type="evidence" value="ECO:0007669"/>
    <property type="project" value="TreeGrafter"/>
</dbReference>
<dbReference type="AlphaFoldDB" id="A0A316FVV8"/>
<feature type="DNA-binding region" description="H-T-H motif" evidence="2">
    <location>
        <begin position="34"/>
        <end position="53"/>
    </location>
</feature>
<sequence length="191" mass="20000">MPLPRFDRLAPDARAAILAVARSHFARDGRDGASLNRIIADCGISKTSAYHYFDGKDDLFAAVAADTAARVLAVLGRWTSVRTADDLWEQFAAGSARLSGHLREHPDDRAVLAAAPPAPGQGGEWIAAMVADGVRIGLIDAGPGLELITAATAAVIGVADAQALARPGPALDHPGEGVPLRTLLERLWTAR</sequence>